<proteinExistence type="predicted"/>
<evidence type="ECO:0000313" key="2">
    <source>
        <dbReference type="EMBL" id="KAJ8990487.1"/>
    </source>
</evidence>
<dbReference type="Proteomes" id="UP001161757">
    <property type="component" value="Unassembled WGS sequence"/>
</dbReference>
<dbReference type="EMBL" id="JAJGCB010000010">
    <property type="protein sequence ID" value="KAJ8990487.1"/>
    <property type="molecule type" value="Genomic_DNA"/>
</dbReference>
<feature type="region of interest" description="Disordered" evidence="1">
    <location>
        <begin position="30"/>
        <end position="81"/>
    </location>
</feature>
<protein>
    <submittedName>
        <fullName evidence="2">Uncharacterized protein</fullName>
    </submittedName>
</protein>
<comment type="caution">
    <text evidence="2">The sequence shown here is derived from an EMBL/GenBank/DDBJ whole genome shotgun (WGS) entry which is preliminary data.</text>
</comment>
<name>A0AAN6ES05_EXODE</name>
<reference evidence="2" key="1">
    <citation type="submission" date="2023-01" db="EMBL/GenBank/DDBJ databases">
        <title>Exophiala dermititidis isolated from Cystic Fibrosis Patient.</title>
        <authorList>
            <person name="Kurbessoian T."/>
            <person name="Crocker A."/>
            <person name="Murante D."/>
            <person name="Hogan D.A."/>
            <person name="Stajich J.E."/>
        </authorList>
    </citation>
    <scope>NUCLEOTIDE SEQUENCE</scope>
    <source>
        <strain evidence="2">Ex8</strain>
    </source>
</reference>
<evidence type="ECO:0000256" key="1">
    <source>
        <dbReference type="SAM" id="MobiDB-lite"/>
    </source>
</evidence>
<evidence type="ECO:0000313" key="3">
    <source>
        <dbReference type="Proteomes" id="UP001161757"/>
    </source>
</evidence>
<gene>
    <name evidence="2" type="ORF">HRR80_005273</name>
</gene>
<sequence>MSSTTTVATPTSAHVTPSLTLAATLADYELHHSDSPTPASSSESRVLARVSDPGNTSTWDTTHRRVPSYRPINRSRDPRETRVYNNPAERVFISVMFTGVFINATAAKIWRRTFGRIDGGMFRYRIGGEI</sequence>
<accession>A0AAN6ES05</accession>
<dbReference type="AlphaFoldDB" id="A0AAN6ES05"/>
<organism evidence="2 3">
    <name type="scientific">Exophiala dermatitidis</name>
    <name type="common">Black yeast-like fungus</name>
    <name type="synonym">Wangiella dermatitidis</name>
    <dbReference type="NCBI Taxonomy" id="5970"/>
    <lineage>
        <taxon>Eukaryota</taxon>
        <taxon>Fungi</taxon>
        <taxon>Dikarya</taxon>
        <taxon>Ascomycota</taxon>
        <taxon>Pezizomycotina</taxon>
        <taxon>Eurotiomycetes</taxon>
        <taxon>Chaetothyriomycetidae</taxon>
        <taxon>Chaetothyriales</taxon>
        <taxon>Herpotrichiellaceae</taxon>
        <taxon>Exophiala</taxon>
    </lineage>
</organism>
<feature type="compositionally biased region" description="Low complexity" evidence="1">
    <location>
        <begin position="35"/>
        <end position="44"/>
    </location>
</feature>